<dbReference type="Proteomes" id="UP000594454">
    <property type="component" value="Chromosome 3"/>
</dbReference>
<name>A0A7R8URJ3_HERIL</name>
<keyword evidence="3" id="KW-1185">Reference proteome</keyword>
<dbReference type="InParanoid" id="A0A7R8URJ3"/>
<dbReference type="EMBL" id="LR899011">
    <property type="protein sequence ID" value="CAD7085686.1"/>
    <property type="molecule type" value="Genomic_DNA"/>
</dbReference>
<feature type="compositionally biased region" description="Basic and acidic residues" evidence="1">
    <location>
        <begin position="48"/>
        <end position="63"/>
    </location>
</feature>
<dbReference type="AlphaFoldDB" id="A0A7R8URJ3"/>
<feature type="region of interest" description="Disordered" evidence="1">
    <location>
        <begin position="1"/>
        <end position="21"/>
    </location>
</feature>
<feature type="region of interest" description="Disordered" evidence="1">
    <location>
        <begin position="38"/>
        <end position="77"/>
    </location>
</feature>
<proteinExistence type="predicted"/>
<sequence length="103" mass="12326">MKTIEKSGKKRPRMTVTRTLGQNSREFAAKIHEIRDSDNRRKCQTTRETMEKKRHEKRPEKPRNWGKQNGNKAYLTTGHKRVYDETIEVMELAPEQWSRVENK</sequence>
<protein>
    <submittedName>
        <fullName evidence="2">Uncharacterized protein</fullName>
    </submittedName>
</protein>
<evidence type="ECO:0000256" key="1">
    <source>
        <dbReference type="SAM" id="MobiDB-lite"/>
    </source>
</evidence>
<gene>
    <name evidence="2" type="ORF">HERILL_LOCUS8511</name>
</gene>
<accession>A0A7R8URJ3</accession>
<evidence type="ECO:0000313" key="3">
    <source>
        <dbReference type="Proteomes" id="UP000594454"/>
    </source>
</evidence>
<organism evidence="2 3">
    <name type="scientific">Hermetia illucens</name>
    <name type="common">Black soldier fly</name>
    <dbReference type="NCBI Taxonomy" id="343691"/>
    <lineage>
        <taxon>Eukaryota</taxon>
        <taxon>Metazoa</taxon>
        <taxon>Ecdysozoa</taxon>
        <taxon>Arthropoda</taxon>
        <taxon>Hexapoda</taxon>
        <taxon>Insecta</taxon>
        <taxon>Pterygota</taxon>
        <taxon>Neoptera</taxon>
        <taxon>Endopterygota</taxon>
        <taxon>Diptera</taxon>
        <taxon>Brachycera</taxon>
        <taxon>Stratiomyomorpha</taxon>
        <taxon>Stratiomyidae</taxon>
        <taxon>Hermetiinae</taxon>
        <taxon>Hermetia</taxon>
    </lineage>
</organism>
<evidence type="ECO:0000313" key="2">
    <source>
        <dbReference type="EMBL" id="CAD7085686.1"/>
    </source>
</evidence>
<reference evidence="2 3" key="1">
    <citation type="submission" date="2020-11" db="EMBL/GenBank/DDBJ databases">
        <authorList>
            <person name="Wallbank WR R."/>
            <person name="Pardo Diaz C."/>
            <person name="Kozak K."/>
            <person name="Martin S."/>
            <person name="Jiggins C."/>
            <person name="Moest M."/>
            <person name="Warren A I."/>
            <person name="Generalovic N T."/>
            <person name="Byers J.R.P. K."/>
            <person name="Montejo-Kovacevich G."/>
            <person name="Yen C E."/>
        </authorList>
    </citation>
    <scope>NUCLEOTIDE SEQUENCE [LARGE SCALE GENOMIC DNA]</scope>
</reference>